<reference evidence="1" key="1">
    <citation type="submission" date="2020-01" db="EMBL/GenBank/DDBJ databases">
        <title>Genome Sequencing of Three Apophysomyces-Like Fungal Strains Confirms a Novel Fungal Genus in the Mucoromycota with divergent Burkholderia-like Endosymbiotic Bacteria.</title>
        <authorList>
            <person name="Stajich J.E."/>
            <person name="Macias A.M."/>
            <person name="Carter-House D."/>
            <person name="Lovett B."/>
            <person name="Kasson L.R."/>
            <person name="Berry K."/>
            <person name="Grigoriev I."/>
            <person name="Chang Y."/>
            <person name="Spatafora J."/>
            <person name="Kasson M.T."/>
        </authorList>
    </citation>
    <scope>NUCLEOTIDE SEQUENCE</scope>
    <source>
        <strain evidence="1">NRRL A-21654</strain>
    </source>
</reference>
<organism evidence="1 2">
    <name type="scientific">Apophysomyces ossiformis</name>
    <dbReference type="NCBI Taxonomy" id="679940"/>
    <lineage>
        <taxon>Eukaryota</taxon>
        <taxon>Fungi</taxon>
        <taxon>Fungi incertae sedis</taxon>
        <taxon>Mucoromycota</taxon>
        <taxon>Mucoromycotina</taxon>
        <taxon>Mucoromycetes</taxon>
        <taxon>Mucorales</taxon>
        <taxon>Mucorineae</taxon>
        <taxon>Mucoraceae</taxon>
        <taxon>Apophysomyces</taxon>
    </lineage>
</organism>
<gene>
    <name evidence="1" type="ORF">EC973_003323</name>
</gene>
<accession>A0A8H7BW91</accession>
<evidence type="ECO:0000313" key="2">
    <source>
        <dbReference type="Proteomes" id="UP000605846"/>
    </source>
</evidence>
<dbReference type="Proteomes" id="UP000605846">
    <property type="component" value="Unassembled WGS sequence"/>
</dbReference>
<dbReference type="OrthoDB" id="2279924at2759"/>
<dbReference type="EMBL" id="JABAYA010000002">
    <property type="protein sequence ID" value="KAF7732576.1"/>
    <property type="molecule type" value="Genomic_DNA"/>
</dbReference>
<proteinExistence type="predicted"/>
<evidence type="ECO:0000313" key="1">
    <source>
        <dbReference type="EMBL" id="KAF7732576.1"/>
    </source>
</evidence>
<comment type="caution">
    <text evidence="1">The sequence shown here is derived from an EMBL/GenBank/DDBJ whole genome shotgun (WGS) entry which is preliminary data.</text>
</comment>
<protein>
    <submittedName>
        <fullName evidence="1">Uncharacterized protein</fullName>
    </submittedName>
</protein>
<sequence length="372" mass="42377">MKRQATPASSHQPKRQATLGLAAVDDQQKLEHIESDDTCSHSEHTCEEVNLISSFTCASQSQGANELYQHPASSIHSWESQENHPFATQIPYDSIRSFSDEDDSALPEDVASFNTASSMSYILDGLDTWQPSTSHDQCDVDTILESWTDDDEKIMESPHTSEAQPKQHETKVASLQFQLPRVLPPIYRHDLRGDQQRMNPIKFKPNGLAVQALENIMSERDKHMAWDRRVKSEMAKVGCIARACRNFDGGQLFRLVETWTQHGLTFGWCVAVKEFEMSMISSTFAAENDFDTIEEDFPAPIILPPYTPSPDDDRCLFLFSFAYMQVTEDRKLQFLRDNCVGIWSPWSVVSMIINDEKHNVHIATRFMTDSLY</sequence>
<name>A0A8H7BW91_9FUNG</name>
<dbReference type="AlphaFoldDB" id="A0A8H7BW91"/>
<keyword evidence="2" id="KW-1185">Reference proteome</keyword>